<organism evidence="3 4">
    <name type="scientific">Saccharomonospora xinjiangensis XJ-54</name>
    <dbReference type="NCBI Taxonomy" id="882086"/>
    <lineage>
        <taxon>Bacteria</taxon>
        <taxon>Bacillati</taxon>
        <taxon>Actinomycetota</taxon>
        <taxon>Actinomycetes</taxon>
        <taxon>Pseudonocardiales</taxon>
        <taxon>Pseudonocardiaceae</taxon>
        <taxon>Saccharomonospora</taxon>
    </lineage>
</organism>
<dbReference type="SUPFAM" id="SSF51556">
    <property type="entry name" value="Metallo-dependent hydrolases"/>
    <property type="match status" value="1"/>
</dbReference>
<keyword evidence="4" id="KW-1185">Reference proteome</keyword>
<evidence type="ECO:0000313" key="4">
    <source>
        <dbReference type="Proteomes" id="UP000004691"/>
    </source>
</evidence>
<name>I0V023_9PSEU</name>
<reference evidence="3 4" key="1">
    <citation type="submission" date="2012-01" db="EMBL/GenBank/DDBJ databases">
        <title>Improved High-Quality Draft sequence of Saccharomonospora xinjiangensis XJ-54.</title>
        <authorList>
            <consortium name="US DOE Joint Genome Institute"/>
            <person name="Lucas S."/>
            <person name="Han J."/>
            <person name="Lapidus A."/>
            <person name="Cheng J.-F."/>
            <person name="Goodwin L."/>
            <person name="Pitluck S."/>
            <person name="Peters L."/>
            <person name="Mikhailova N."/>
            <person name="Teshima H."/>
            <person name="Detter J.C."/>
            <person name="Han C."/>
            <person name="Tapia R."/>
            <person name="Land M."/>
            <person name="Hauser L."/>
            <person name="Kyrpides N."/>
            <person name="Ivanova N."/>
            <person name="Pagani I."/>
            <person name="Brambilla E.-M."/>
            <person name="Klenk H.-P."/>
            <person name="Woyke T."/>
        </authorList>
    </citation>
    <scope>NUCLEOTIDE SEQUENCE [LARGE SCALE GENOMIC DNA]</scope>
    <source>
        <strain evidence="3 4">XJ-54</strain>
    </source>
</reference>
<dbReference type="CDD" id="cd01292">
    <property type="entry name" value="metallo-dependent_hydrolases"/>
    <property type="match status" value="1"/>
</dbReference>
<dbReference type="GO" id="GO:0016787">
    <property type="term" value="F:hydrolase activity"/>
    <property type="evidence" value="ECO:0007669"/>
    <property type="project" value="UniProtKB-KW"/>
</dbReference>
<dbReference type="EMBL" id="JH636049">
    <property type="protein sequence ID" value="EID53476.1"/>
    <property type="molecule type" value="Genomic_DNA"/>
</dbReference>
<evidence type="ECO:0000313" key="3">
    <source>
        <dbReference type="EMBL" id="EID53476.1"/>
    </source>
</evidence>
<dbReference type="InterPro" id="IPR006680">
    <property type="entry name" value="Amidohydro-rel"/>
</dbReference>
<dbReference type="AlphaFoldDB" id="I0V023"/>
<proteinExistence type="predicted"/>
<dbReference type="InterPro" id="IPR032466">
    <property type="entry name" value="Metal_Hydrolase"/>
</dbReference>
<protein>
    <submittedName>
        <fullName evidence="3">Putative TIM-barrel fold metal-dependent hydrolase</fullName>
    </submittedName>
</protein>
<dbReference type="Pfam" id="PF04909">
    <property type="entry name" value="Amidohydro_2"/>
    <property type="match status" value="1"/>
</dbReference>
<keyword evidence="1" id="KW-0456">Lyase</keyword>
<dbReference type="HOGENOM" id="CLU_044590_0_0_11"/>
<dbReference type="STRING" id="882086.SacxiDRAFT_1220"/>
<dbReference type="eggNOG" id="COG2159">
    <property type="taxonomic scope" value="Bacteria"/>
</dbReference>
<evidence type="ECO:0000256" key="1">
    <source>
        <dbReference type="ARBA" id="ARBA00023239"/>
    </source>
</evidence>
<dbReference type="RefSeq" id="WP_006237598.1">
    <property type="nucleotide sequence ID" value="NZ_JH636049.1"/>
</dbReference>
<evidence type="ECO:0000259" key="2">
    <source>
        <dbReference type="Pfam" id="PF04909"/>
    </source>
</evidence>
<dbReference type="PANTHER" id="PTHR21240">
    <property type="entry name" value="2-AMINO-3-CARBOXYLMUCONATE-6-SEMIALDEHYDE DECARBOXYLASE"/>
    <property type="match status" value="1"/>
</dbReference>
<dbReference type="GO" id="GO:0019748">
    <property type="term" value="P:secondary metabolic process"/>
    <property type="evidence" value="ECO:0007669"/>
    <property type="project" value="TreeGrafter"/>
</dbReference>
<gene>
    <name evidence="3" type="ORF">SacxiDRAFT_1220</name>
</gene>
<dbReference type="GO" id="GO:0005737">
    <property type="term" value="C:cytoplasm"/>
    <property type="evidence" value="ECO:0007669"/>
    <property type="project" value="TreeGrafter"/>
</dbReference>
<dbReference type="InterPro" id="IPR032465">
    <property type="entry name" value="ACMSD"/>
</dbReference>
<accession>I0V023</accession>
<feature type="domain" description="Amidohydrolase-related" evidence="2">
    <location>
        <begin position="29"/>
        <end position="303"/>
    </location>
</feature>
<sequence>MRPDRDGPGPRSDTDVADWVRGLGLDGIVDIHVHFLPERVLRKVWAYFDDAERNYGMRWPVRYRVPQHERIATLRSLGVRTFAPLVYPHKPDMADWLNTWVREFAAEVPEAVPTATLYAEPTVSGYVAEALAAGVRCFKAHVQVGGYDPADAILDGAWGLIADAAVPVVVHCGHGPLRGEHTGIGVFEQVLRRHPGLVTVLAHAGMPEYDAALALVRRYPNVYLDTTMVGVPFTEEFMPVPSDWPSRLAELADRVVLGTDFPNIPYSYATQLRAVAGWAESDPRLGRSFLRAVLHDTPSRLLRQAPASGSVSRSG</sequence>
<keyword evidence="3" id="KW-0378">Hydrolase</keyword>
<dbReference type="GO" id="GO:0016831">
    <property type="term" value="F:carboxy-lyase activity"/>
    <property type="evidence" value="ECO:0007669"/>
    <property type="project" value="InterPro"/>
</dbReference>
<dbReference type="Gene3D" id="3.20.20.140">
    <property type="entry name" value="Metal-dependent hydrolases"/>
    <property type="match status" value="1"/>
</dbReference>
<dbReference type="PANTHER" id="PTHR21240:SF28">
    <property type="entry name" value="ISO-OROTATE DECARBOXYLASE (EUROFUNG)"/>
    <property type="match status" value="1"/>
</dbReference>
<dbReference type="Proteomes" id="UP000004691">
    <property type="component" value="Unassembled WGS sequence"/>
</dbReference>